<evidence type="ECO:0000256" key="1">
    <source>
        <dbReference type="ARBA" id="ARBA00022729"/>
    </source>
</evidence>
<dbReference type="Pfam" id="PF17064">
    <property type="entry name" value="QVR"/>
    <property type="match status" value="1"/>
</dbReference>
<evidence type="ECO:0000313" key="4">
    <source>
        <dbReference type="Proteomes" id="UP000678499"/>
    </source>
</evidence>
<dbReference type="InterPro" id="IPR031424">
    <property type="entry name" value="QVR-like"/>
</dbReference>
<dbReference type="GO" id="GO:0032222">
    <property type="term" value="P:regulation of synaptic transmission, cholinergic"/>
    <property type="evidence" value="ECO:0007669"/>
    <property type="project" value="InterPro"/>
</dbReference>
<dbReference type="InterPro" id="IPR050975">
    <property type="entry name" value="Sleep_regulator"/>
</dbReference>
<keyword evidence="1" id="KW-0732">Signal</keyword>
<organism evidence="3">
    <name type="scientific">Notodromas monacha</name>
    <dbReference type="NCBI Taxonomy" id="399045"/>
    <lineage>
        <taxon>Eukaryota</taxon>
        <taxon>Metazoa</taxon>
        <taxon>Ecdysozoa</taxon>
        <taxon>Arthropoda</taxon>
        <taxon>Crustacea</taxon>
        <taxon>Oligostraca</taxon>
        <taxon>Ostracoda</taxon>
        <taxon>Podocopa</taxon>
        <taxon>Podocopida</taxon>
        <taxon>Cypridocopina</taxon>
        <taxon>Cypridoidea</taxon>
        <taxon>Cyprididae</taxon>
        <taxon>Notodromas</taxon>
    </lineage>
</organism>
<proteinExistence type="predicted"/>
<reference evidence="3" key="1">
    <citation type="submission" date="2020-11" db="EMBL/GenBank/DDBJ databases">
        <authorList>
            <person name="Tran Van P."/>
        </authorList>
    </citation>
    <scope>NUCLEOTIDE SEQUENCE</scope>
</reference>
<dbReference type="GO" id="GO:0030431">
    <property type="term" value="P:sleep"/>
    <property type="evidence" value="ECO:0007669"/>
    <property type="project" value="InterPro"/>
</dbReference>
<accession>A0A7R9BZN8</accession>
<evidence type="ECO:0000256" key="2">
    <source>
        <dbReference type="ARBA" id="ARBA00023180"/>
    </source>
</evidence>
<keyword evidence="2" id="KW-0325">Glycoprotein</keyword>
<dbReference type="EMBL" id="OA887216">
    <property type="protein sequence ID" value="CAD7283300.1"/>
    <property type="molecule type" value="Genomic_DNA"/>
</dbReference>
<evidence type="ECO:0008006" key="5">
    <source>
        <dbReference type="Google" id="ProtNLM"/>
    </source>
</evidence>
<protein>
    <recommendedName>
        <fullName evidence="5">Protein quiver</fullName>
    </recommendedName>
</protein>
<dbReference type="PANTHER" id="PTHR33562">
    <property type="entry name" value="ATILLA, ISOFORM B-RELATED-RELATED"/>
    <property type="match status" value="1"/>
</dbReference>
<dbReference type="AlphaFoldDB" id="A0A7R9BZN8"/>
<dbReference type="EMBL" id="CAJPEX010005179">
    <property type="protein sequence ID" value="CAG0923452.1"/>
    <property type="molecule type" value="Genomic_DNA"/>
</dbReference>
<keyword evidence="4" id="KW-1185">Reference proteome</keyword>
<dbReference type="OrthoDB" id="6420171at2759"/>
<sequence>MSCSIHGVEAIRCHVCKFSGPPDDWGINCNDPFNINGTLRECSLEMFYDSSGSIPPPNMTAFFCRKTVQRVKDMLLVKRSCAWEEYDVKGKECYMTGDLNFSTLSCVCYTDGCNTAAPALMLASVATYLLISAATALISTTTTTTMHLSSFSSA</sequence>
<name>A0A7R9BZN8_9CRUS</name>
<dbReference type="PANTHER" id="PTHR33562:SF23">
    <property type="entry name" value="PROTEIN QUIVER"/>
    <property type="match status" value="1"/>
</dbReference>
<dbReference type="Proteomes" id="UP000678499">
    <property type="component" value="Unassembled WGS sequence"/>
</dbReference>
<gene>
    <name evidence="3" type="ORF">NMOB1V02_LOCUS10916</name>
</gene>
<evidence type="ECO:0000313" key="3">
    <source>
        <dbReference type="EMBL" id="CAD7283300.1"/>
    </source>
</evidence>